<dbReference type="Pfam" id="PF08648">
    <property type="entry name" value="SNRNP27"/>
    <property type="match status" value="1"/>
</dbReference>
<feature type="compositionally biased region" description="Basic residues" evidence="8">
    <location>
        <begin position="144"/>
        <end position="168"/>
    </location>
</feature>
<protein>
    <recommendedName>
        <fullName evidence="9">U4/U6.U5 small nuclear ribonucleoprotein 27kDa protein domain-containing protein</fullName>
    </recommendedName>
</protein>
<evidence type="ECO:0000256" key="4">
    <source>
        <dbReference type="ARBA" id="ARBA00011825"/>
    </source>
</evidence>
<dbReference type="VEuPathDB" id="PlasmoDB:PmUG01_05032800"/>
<dbReference type="PANTHER" id="PTHR31077:SF1">
    <property type="entry name" value="U4_U6.U5 SMALL NUCLEAR RIBONUCLEOPROTEIN 27 KDA PROTEIN"/>
    <property type="match status" value="1"/>
</dbReference>
<feature type="compositionally biased region" description="Basic and acidic residues" evidence="8">
    <location>
        <begin position="95"/>
        <end position="114"/>
    </location>
</feature>
<feature type="domain" description="U4/U6.U5 small nuclear ribonucleoprotein 27kDa protein" evidence="9">
    <location>
        <begin position="387"/>
        <end position="439"/>
    </location>
</feature>
<dbReference type="InterPro" id="IPR013957">
    <property type="entry name" value="SNRNP27"/>
</dbReference>
<dbReference type="PANTHER" id="PTHR31077">
    <property type="entry name" value="U4/U6.U5 SMALL NUCLEAR RIBONUCLEOPROTEIN 27 KDA PROTEIN"/>
    <property type="match status" value="1"/>
</dbReference>
<evidence type="ECO:0000259" key="9">
    <source>
        <dbReference type="Pfam" id="PF08648"/>
    </source>
</evidence>
<keyword evidence="6" id="KW-0508">mRNA splicing</keyword>
<feature type="region of interest" description="Disordered" evidence="8">
    <location>
        <begin position="1"/>
        <end position="60"/>
    </location>
</feature>
<evidence type="ECO:0000256" key="3">
    <source>
        <dbReference type="ARBA" id="ARBA00008218"/>
    </source>
</evidence>
<feature type="compositionally biased region" description="Polar residues" evidence="8">
    <location>
        <begin position="225"/>
        <end position="238"/>
    </location>
</feature>
<feature type="region of interest" description="Disordered" evidence="8">
    <location>
        <begin position="136"/>
        <end position="324"/>
    </location>
</feature>
<feature type="compositionally biased region" description="Polar residues" evidence="8">
    <location>
        <begin position="249"/>
        <end position="259"/>
    </location>
</feature>
<feature type="compositionally biased region" description="Basic and acidic residues" evidence="8">
    <location>
        <begin position="11"/>
        <end position="41"/>
    </location>
</feature>
<gene>
    <name evidence="10" type="primary">PmlGA01_050021900</name>
    <name evidence="10" type="ORF">PMLGA01_050021900</name>
</gene>
<feature type="compositionally biased region" description="Basic residues" evidence="8">
    <location>
        <begin position="176"/>
        <end position="224"/>
    </location>
</feature>
<organism evidence="10 11">
    <name type="scientific">Plasmodium malariae</name>
    <dbReference type="NCBI Taxonomy" id="5858"/>
    <lineage>
        <taxon>Eukaryota</taxon>
        <taxon>Sar</taxon>
        <taxon>Alveolata</taxon>
        <taxon>Apicomplexa</taxon>
        <taxon>Aconoidasida</taxon>
        <taxon>Haemosporida</taxon>
        <taxon>Plasmodiidae</taxon>
        <taxon>Plasmodium</taxon>
        <taxon>Plasmodium (Plasmodium)</taxon>
    </lineage>
</organism>
<name>A0A1C3KLW5_PLAMA</name>
<comment type="subcellular location">
    <subcellularLocation>
        <location evidence="2">Nucleus</location>
    </subcellularLocation>
</comment>
<proteinExistence type="inferred from homology"/>
<evidence type="ECO:0000256" key="1">
    <source>
        <dbReference type="ARBA" id="ARBA00003632"/>
    </source>
</evidence>
<accession>A0A1C3KLW5</accession>
<feature type="compositionally biased region" description="Low complexity" evidence="8">
    <location>
        <begin position="283"/>
        <end position="298"/>
    </location>
</feature>
<comment type="similarity">
    <text evidence="3">Belongs to the SNUT3 family.</text>
</comment>
<dbReference type="AlphaFoldDB" id="A0A1C3KLW5"/>
<evidence type="ECO:0000313" key="11">
    <source>
        <dbReference type="Proteomes" id="UP000219799"/>
    </source>
</evidence>
<dbReference type="Proteomes" id="UP000219799">
    <property type="component" value="Chromosome 5"/>
</dbReference>
<evidence type="ECO:0000256" key="6">
    <source>
        <dbReference type="ARBA" id="ARBA00023187"/>
    </source>
</evidence>
<dbReference type="GO" id="GO:0006397">
    <property type="term" value="P:mRNA processing"/>
    <property type="evidence" value="ECO:0007669"/>
    <property type="project" value="UniProtKB-KW"/>
</dbReference>
<evidence type="ECO:0000256" key="8">
    <source>
        <dbReference type="SAM" id="MobiDB-lite"/>
    </source>
</evidence>
<dbReference type="GO" id="GO:0071011">
    <property type="term" value="C:precatalytic spliceosome"/>
    <property type="evidence" value="ECO:0007669"/>
    <property type="project" value="TreeGrafter"/>
</dbReference>
<evidence type="ECO:0000256" key="7">
    <source>
        <dbReference type="ARBA" id="ARBA00023242"/>
    </source>
</evidence>
<feature type="compositionally biased region" description="Polar residues" evidence="8">
    <location>
        <begin position="306"/>
        <end position="319"/>
    </location>
</feature>
<dbReference type="EMBL" id="LT594493">
    <property type="protein sequence ID" value="SBT74992.1"/>
    <property type="molecule type" value="Genomic_DNA"/>
</dbReference>
<comment type="function">
    <text evidence="1">May play a role in mRNA splicing.</text>
</comment>
<keyword evidence="7" id="KW-0539">Nucleus</keyword>
<keyword evidence="5" id="KW-0507">mRNA processing</keyword>
<evidence type="ECO:0000256" key="5">
    <source>
        <dbReference type="ARBA" id="ARBA00022664"/>
    </source>
</evidence>
<evidence type="ECO:0000256" key="2">
    <source>
        <dbReference type="ARBA" id="ARBA00004123"/>
    </source>
</evidence>
<feature type="region of interest" description="Disordered" evidence="8">
    <location>
        <begin position="356"/>
        <end position="382"/>
    </location>
</feature>
<dbReference type="GO" id="GO:0008380">
    <property type="term" value="P:RNA splicing"/>
    <property type="evidence" value="ECO:0007669"/>
    <property type="project" value="UniProtKB-KW"/>
</dbReference>
<sequence length="441" mass="52539">MFNALFKSKNKPADELTSTKENIESNKRRPDSTDYYNRSDVEVDGNNDNNGESDKGKIKNNVEVYEQSIQGKETEVLSYNKHRNDENNDCIENNYEQRSKEKSLDRNSEKRYEMNNDENNVVIDSINEIMNVSSSFSSIDRSSNHQRSKHRRRRRSTDRRRHRSRGRSRNRDKDMHRHRHRHRHRQRSRDRHRSRDRKRSRDRQRSRDRKRSRDRHRSRDRQRRTSSNALQRYSTNRGSNRRSNEESNRGSVLSSSVFQKSEKRRRSISFGQNNDARDRDEAVNTNVNSNSNINSNTIAQRVRGGYNTNNESNETNGPNELNELPELYDFDEDHWKNKRMKKDLVQNDHLTYSMLNRNKEFPQLSNDKEKKEDSLSENSDIEDLSEGELLKRVMGISEFASTDNKCHNETDISGINRRTKRKYRQYMNRRGGFNRPLSPAF</sequence>
<reference evidence="10 11" key="1">
    <citation type="submission" date="2016-06" db="EMBL/GenBank/DDBJ databases">
        <authorList>
            <consortium name="Pathogen Informatics"/>
        </authorList>
    </citation>
    <scope>NUCLEOTIDE SEQUENCE [LARGE SCALE GENOMIC DNA]</scope>
    <source>
        <strain evidence="10">PmlGA01</strain>
    </source>
</reference>
<evidence type="ECO:0000313" key="10">
    <source>
        <dbReference type="EMBL" id="SBT74992.1"/>
    </source>
</evidence>
<feature type="region of interest" description="Disordered" evidence="8">
    <location>
        <begin position="81"/>
        <end position="116"/>
    </location>
</feature>
<comment type="subunit">
    <text evidence="4">Part of a tri-snRNP complex.</text>
</comment>